<dbReference type="RefSeq" id="WP_337105591.1">
    <property type="nucleotide sequence ID" value="NZ_JAPYKS010000004.1"/>
</dbReference>
<sequence length="607" mass="66197">MLDRIAKPRIVLCALTMTLALASPPAHAFEAATAYQPIFETAAAKTVTLSGHDLTIDQVIDIARNGAKVELSPEALQRSADAYGLLLEGAAEGITIYWFNRGAGDQRETVIFSGDPTTPENSKLLKDQQLARFKGGVNRGYGPELQEEALVRAIMAIRANTMSYEAASPQLTHMLLDMLNKRVTPVVQSRGTLGEGDLATLGNIGAAMVGEGEAYLNGVRMPAAQALSQAGLKPLEPFAADQAALISSNAYAQAQAVLLLEDARKLLEWTDLSYAMGLNGMNSSVTPISVPVQSMRPYPWLTWDAARNMDMIKGSYLFDEDAARIIQDPESIRASSQRQGSAWQAWADLRQSVLLSINSSDHNPAVLPGLTPQSSPELNTPQFMKYYIKGGPLSNGKSGYIFSNANWDPYPMANQVEAFIISLTNLGVAVAQRIERFRNPFFTVVKPADVLKPEERKDIPTFDGYLPTDLWQELADLGTPVTPNGQAIVATVEDLEAQTRIKTQRAREAVDLSFHLLAQDLLTASYWMEIRKAQNPQRKFGEAPTAALEALRQVIPWHQAASERQKRPLGMVAYDFMLGNPASKFYPGGPQAPKSAAFPTAGVLPKR</sequence>
<evidence type="ECO:0000313" key="4">
    <source>
        <dbReference type="Proteomes" id="UP001387293"/>
    </source>
</evidence>
<evidence type="ECO:0000313" key="3">
    <source>
        <dbReference type="EMBL" id="MEI9408428.1"/>
    </source>
</evidence>
<protein>
    <submittedName>
        <fullName evidence="3">Aromatic amino acid ammonia-lyase</fullName>
    </submittedName>
</protein>
<accession>A0ABU8KT40</accession>
<gene>
    <name evidence="3" type="ORF">O7A60_06570</name>
</gene>
<feature type="signal peptide" evidence="2">
    <location>
        <begin position="1"/>
        <end position="28"/>
    </location>
</feature>
<dbReference type="InterPro" id="IPR008948">
    <property type="entry name" value="L-Aspartase-like"/>
</dbReference>
<dbReference type="Gene3D" id="1.20.200.10">
    <property type="entry name" value="Fumarase/aspartase (Central domain)"/>
    <property type="match status" value="1"/>
</dbReference>
<dbReference type="SUPFAM" id="SSF48557">
    <property type="entry name" value="L-aspartase-like"/>
    <property type="match status" value="1"/>
</dbReference>
<evidence type="ECO:0000256" key="1">
    <source>
        <dbReference type="SAM" id="MobiDB-lite"/>
    </source>
</evidence>
<name>A0ABU8KT40_9HYPH</name>
<dbReference type="Gene3D" id="1.10.275.10">
    <property type="entry name" value="Fumarase/aspartase (N-terminal domain)"/>
    <property type="match status" value="1"/>
</dbReference>
<dbReference type="InterPro" id="IPR001106">
    <property type="entry name" value="Aromatic_Lyase"/>
</dbReference>
<dbReference type="EMBL" id="JAPYKS010000004">
    <property type="protein sequence ID" value="MEI9408428.1"/>
    <property type="molecule type" value="Genomic_DNA"/>
</dbReference>
<feature type="chain" id="PRO_5045176835" evidence="2">
    <location>
        <begin position="29"/>
        <end position="607"/>
    </location>
</feature>
<evidence type="ECO:0000256" key="2">
    <source>
        <dbReference type="SAM" id="SignalP"/>
    </source>
</evidence>
<keyword evidence="4" id="KW-1185">Reference proteome</keyword>
<dbReference type="PANTHER" id="PTHR10362">
    <property type="entry name" value="HISTIDINE AMMONIA-LYASE"/>
    <property type="match status" value="1"/>
</dbReference>
<comment type="caution">
    <text evidence="3">The sequence shown here is derived from an EMBL/GenBank/DDBJ whole genome shotgun (WGS) entry which is preliminary data.</text>
</comment>
<keyword evidence="2" id="KW-0732">Signal</keyword>
<feature type="region of interest" description="Disordered" evidence="1">
    <location>
        <begin position="588"/>
        <end position="607"/>
    </location>
</feature>
<organism evidence="3 4">
    <name type="scientific">Mesorhizobium salmacidum</name>
    <dbReference type="NCBI Taxonomy" id="3015171"/>
    <lineage>
        <taxon>Bacteria</taxon>
        <taxon>Pseudomonadati</taxon>
        <taxon>Pseudomonadota</taxon>
        <taxon>Alphaproteobacteria</taxon>
        <taxon>Hyphomicrobiales</taxon>
        <taxon>Phyllobacteriaceae</taxon>
        <taxon>Mesorhizobium</taxon>
    </lineage>
</organism>
<dbReference type="Proteomes" id="UP001387293">
    <property type="component" value="Unassembled WGS sequence"/>
</dbReference>
<proteinExistence type="predicted"/>
<dbReference type="Pfam" id="PF00221">
    <property type="entry name" value="Lyase_aromatic"/>
    <property type="match status" value="1"/>
</dbReference>
<dbReference type="InterPro" id="IPR024083">
    <property type="entry name" value="Fumarase/histidase_N"/>
</dbReference>
<reference evidence="3 4" key="1">
    <citation type="submission" date="2022-12" db="EMBL/GenBank/DDBJ databases">
        <authorList>
            <person name="Muema E."/>
        </authorList>
    </citation>
    <scope>NUCLEOTIDE SEQUENCE [LARGE SCALE GENOMIC DNA]</scope>
    <source>
        <strain evidence="4">1326</strain>
    </source>
</reference>